<dbReference type="SUPFAM" id="SSF55464">
    <property type="entry name" value="Origin of replication-binding domain, RBD-like"/>
    <property type="match status" value="1"/>
</dbReference>
<dbReference type="Proteomes" id="UP001304298">
    <property type="component" value="Unassembled WGS sequence"/>
</dbReference>
<comment type="caution">
    <text evidence="3">The sequence shown here is derived from an EMBL/GenBank/DDBJ whole genome shotgun (WGS) entry which is preliminary data.</text>
</comment>
<dbReference type="RefSeq" id="WP_323335351.1">
    <property type="nucleotide sequence ID" value="NZ_JAYFSI010000014.1"/>
</dbReference>
<dbReference type="Gene3D" id="2.30.30.940">
    <property type="match status" value="1"/>
</dbReference>
<reference evidence="3 4" key="1">
    <citation type="submission" date="2023-12" db="EMBL/GenBank/DDBJ databases">
        <title>Amycolatopsis sp. V23-08.</title>
        <authorList>
            <person name="Somphong A."/>
        </authorList>
    </citation>
    <scope>NUCLEOTIDE SEQUENCE [LARGE SCALE GENOMIC DNA]</scope>
    <source>
        <strain evidence="3 4">V23-08</strain>
    </source>
</reference>
<name>A0ABU5RIZ1_9PSEU</name>
<evidence type="ECO:0000259" key="2">
    <source>
        <dbReference type="Pfam" id="PF08751"/>
    </source>
</evidence>
<dbReference type="InterPro" id="IPR027417">
    <property type="entry name" value="P-loop_NTPase"/>
</dbReference>
<organism evidence="3 4">
    <name type="scientific">Amycolatopsis heterodermiae</name>
    <dbReference type="NCBI Taxonomy" id="3110235"/>
    <lineage>
        <taxon>Bacteria</taxon>
        <taxon>Bacillati</taxon>
        <taxon>Actinomycetota</taxon>
        <taxon>Actinomycetes</taxon>
        <taxon>Pseudonocardiales</taxon>
        <taxon>Pseudonocardiaceae</taxon>
        <taxon>Amycolatopsis</taxon>
    </lineage>
</organism>
<dbReference type="SUPFAM" id="SSF52540">
    <property type="entry name" value="P-loop containing nucleoside triphosphate hydrolases"/>
    <property type="match status" value="2"/>
</dbReference>
<dbReference type="Gene3D" id="3.40.50.300">
    <property type="entry name" value="P-loop containing nucleotide triphosphate hydrolases"/>
    <property type="match status" value="2"/>
</dbReference>
<feature type="domain" description="TrwC relaxase" evidence="2">
    <location>
        <begin position="11"/>
        <end position="410"/>
    </location>
</feature>
<feature type="region of interest" description="Disordered" evidence="1">
    <location>
        <begin position="1068"/>
        <end position="1087"/>
    </location>
</feature>
<sequence>MMGLRKLSPGGHEYLTNTVACADRSRELEPGELLSDYYLSRGYPAGQWFGAGAEHLGLSGTVTPAQMNALFGEGRHPNADAIEAKMIAGGATAAEALKATRLGRRFPQYSALDHLRSQVSQAYKDHNRLHGRPIGAPISAATRAEIRRGVQIQAYRKAHDGEGPVSDTELNEWLAEQKRNLKSAVSGYEAVFAPDKSVSIAWAMASPDRQKLIVDMARQAAMETVSYMERNIAFTRRGNMGEAQVDVNGITAAMFEHWDSRAADPHLHFHVLISSKVQRSDDGEWSALDGRTMFAATVAASEHFDNRLRDLFREQGASWVQRGAEGVDVKRPVWQLEGLPVELVKLFSQRHRQFKAARAKRIVEFKAKHGKEPTPKDIFAIDRAAQYDNRPGKQPPKTLPEHLKAWREHALTLVRANVLDSLADRMFLSGRAEPDAFDIAKLAQATRDVVSDNYSHFSWWNLAAEAHRQTAHLTVPVDKREQLVDDVVDTILAQPDTLALVGPTAVNEPASLRRRDGESVFVEHRSARYTTTATLAAEGDLLAWARRGGGHRLRVDTIEKSLAGQGLNAGQTEMVRQFARSGRRVQLALAPAGAGKTSAMKVLATAWRRTGHRVYAFGPSARAAQELGSSIGAKPHTLHQLTTALRFGFARVAFPMEAGDLVIVDEAAMAGTHTLHKVVKYALNKGADVRLIGDDAQLAAVEAGGAIRLIAHDVGAVRFREVVRFRGEDRKEQAAASLQIRAWNPKGLEYYFDTGRVANGSLETMRDAARSRWQADLDAGVQSLLIVPTNEDTVALNIEARELRLRRGAIDRGPEVDLHDATNAGVGDWVVTRHNQRLLSLFGGKDFVKNGDIWTVTDVHANGKITVQHRVHKAAITLPAGYVQAHVELAYAATINRVQGMTSTGNAHLLVPPTMTREQFYPGITRAMLRNFAYVVTHHHVIDQHRETPEPVSPRSVLTGVLSHSGAEVSATETLREAQDEAVSMGTLVLRYNYTATYRDEDRYRDILSRHAPSTVDLDSEPSLIQTLRNAHDLGWEPDPLVTAVVRWRLSLDDADNPGAALQARIRKHLERRRPPSPTAPPQPADVSRWRGIVDAIAPHVAVENPEWEKIWIRAAGALAVGFDIDAAVTTVAHQLAGRPVVPDPMPDDRYADAALATELQRRGERGEAHVRAVPWLARPDFAHVRHHPGHAQYLHEMNHAIADRVEVLRAAVIRDQPAWVSDLGPRPDNPIAAEDWDDLVGLVAAYRETFRIKGEAPLGGKPDSHGARAHAWRTLSARWDSFGGAPPPTSASPSPVKAHTADQTSRMDDVFTEFEHAEERVVLEPLNVLIRRYELLARDGDEDRYLDVLARYVPDAVNAAAEPAVLNALANAQDQGWQAERLVRKLADESGFSWASDPAAVLAKRIAEHVSEHRPPARIGAPTDEQVDRWRSIVAGRLPDATVTDEQWGIVWRHAAGGTAIGVDADTALTDALARLADGISRDGADDYRRAGEALVAALADRHRAGEGLHAALPWQAQPDLGAPGEHRGALERLDGLNGEIAARADQLLDQAQREQPRWIAQLGHRPGDSGQAVNWDQAVRLAAAYRETYGITTTDAASPLGLRPAGHGPKAVAWDQITTQWRQLMTTPEPQDAASDAMLTVESRRDTLVALRDEFASGVAARTQQLQDEKDGKEARRDEAADEYDGRHESLGDDLHRGMGY</sequence>
<dbReference type="Pfam" id="PF13604">
    <property type="entry name" value="AAA_30"/>
    <property type="match status" value="1"/>
</dbReference>
<evidence type="ECO:0000256" key="1">
    <source>
        <dbReference type="SAM" id="MobiDB-lite"/>
    </source>
</evidence>
<evidence type="ECO:0000313" key="4">
    <source>
        <dbReference type="Proteomes" id="UP001304298"/>
    </source>
</evidence>
<proteinExistence type="predicted"/>
<feature type="region of interest" description="Disordered" evidence="1">
    <location>
        <begin position="1661"/>
        <end position="1703"/>
    </location>
</feature>
<evidence type="ECO:0000313" key="3">
    <source>
        <dbReference type="EMBL" id="MEA5366251.1"/>
    </source>
</evidence>
<feature type="compositionally biased region" description="Basic and acidic residues" evidence="1">
    <location>
        <begin position="1669"/>
        <end position="1703"/>
    </location>
</feature>
<dbReference type="EMBL" id="JAYFSI010000014">
    <property type="protein sequence ID" value="MEA5366251.1"/>
    <property type="molecule type" value="Genomic_DNA"/>
</dbReference>
<dbReference type="InterPro" id="IPR014862">
    <property type="entry name" value="TrwC"/>
</dbReference>
<dbReference type="NCBIfam" id="NF041492">
    <property type="entry name" value="MobF"/>
    <property type="match status" value="1"/>
</dbReference>
<protein>
    <submittedName>
        <fullName evidence="3">MobF family relaxase</fullName>
    </submittedName>
</protein>
<dbReference type="Pfam" id="PF08751">
    <property type="entry name" value="TrwC"/>
    <property type="match status" value="1"/>
</dbReference>
<keyword evidence="4" id="KW-1185">Reference proteome</keyword>
<accession>A0ABU5RIZ1</accession>
<gene>
    <name evidence="3" type="primary">mobF</name>
    <name evidence="3" type="ORF">VA596_42445</name>
</gene>